<reference evidence="2" key="1">
    <citation type="journal article" date="2014" name="Int. J. Syst. Evol. Microbiol.">
        <title>Complete genome sequence of Corynebacterium casei LMG S-19264T (=DSM 44701T), isolated from a smear-ripened cheese.</title>
        <authorList>
            <consortium name="US DOE Joint Genome Institute (JGI-PGF)"/>
            <person name="Walter F."/>
            <person name="Albersmeier A."/>
            <person name="Kalinowski J."/>
            <person name="Ruckert C."/>
        </authorList>
    </citation>
    <scope>NUCLEOTIDE SEQUENCE</scope>
    <source>
        <strain evidence="2">CGMCC 1.15425</strain>
    </source>
</reference>
<feature type="transmembrane region" description="Helical" evidence="1">
    <location>
        <begin position="52"/>
        <end position="81"/>
    </location>
</feature>
<dbReference type="Pfam" id="PF10011">
    <property type="entry name" value="DUF2254"/>
    <property type="match status" value="1"/>
</dbReference>
<dbReference type="RefSeq" id="WP_068812097.1">
    <property type="nucleotide sequence ID" value="NZ_BMIY01000004.1"/>
</dbReference>
<evidence type="ECO:0000313" key="2">
    <source>
        <dbReference type="EMBL" id="GGG55690.1"/>
    </source>
</evidence>
<name>A0A917GSN6_9GAMM</name>
<feature type="transmembrane region" description="Helical" evidence="1">
    <location>
        <begin position="132"/>
        <end position="153"/>
    </location>
</feature>
<evidence type="ECO:0000256" key="1">
    <source>
        <dbReference type="SAM" id="Phobius"/>
    </source>
</evidence>
<dbReference type="InterPro" id="IPR018723">
    <property type="entry name" value="DUF2254_membrane"/>
</dbReference>
<sequence>MTKWQWILLQFTRKLWFKASLIGSLGLAAALLASQADNFTQWHPPLDMNAEAVTSLLSIMASSMLAVTTFSLSVMTSAYGAATSNVTPRATRLLMEDGTTQGVLSVFVGSFIFSMVGMIVMQADAYDVQGRFVLFVVTVTVIAMVVTALLRWIDHLTRLGRVSETSNRVEQATEKALQLRLKTPYLGGQPRHQTQDRPADAIIIRGDVTGYIQHIDMQALSECAEQCNTEIYLDVLPGNFVHEGAVLAWLDSKRDIDDPDAIAREISRAFSIEKERNFDQDPRFGLAVLSEIGVRALSPGVNDPGTAIDILTRNTRLLMRWSAGRKKVSEDDVQYPRLHVYPLQTSDLFDDAFRMIARDGAANLEVQLRLQKSLCVMTELGDDEFHDAARHQSVLAWQHAKHVMYLEDDLERLKSVCLADSDD</sequence>
<dbReference type="EMBL" id="BMIY01000004">
    <property type="protein sequence ID" value="GGG55690.1"/>
    <property type="molecule type" value="Genomic_DNA"/>
</dbReference>
<comment type="caution">
    <text evidence="2">The sequence shown here is derived from an EMBL/GenBank/DDBJ whole genome shotgun (WGS) entry which is preliminary data.</text>
</comment>
<protein>
    <recommendedName>
        <fullName evidence="4">DUF2254 domain-containing protein</fullName>
    </recommendedName>
</protein>
<accession>A0A917GSN6</accession>
<feature type="transmembrane region" description="Helical" evidence="1">
    <location>
        <begin position="102"/>
        <end position="120"/>
    </location>
</feature>
<keyword evidence="1" id="KW-0472">Membrane</keyword>
<dbReference type="OrthoDB" id="2955631at2"/>
<keyword evidence="1" id="KW-1133">Transmembrane helix</keyword>
<evidence type="ECO:0008006" key="4">
    <source>
        <dbReference type="Google" id="ProtNLM"/>
    </source>
</evidence>
<keyword evidence="1" id="KW-0812">Transmembrane</keyword>
<keyword evidence="3" id="KW-1185">Reference proteome</keyword>
<dbReference type="AlphaFoldDB" id="A0A917GSN6"/>
<evidence type="ECO:0000313" key="3">
    <source>
        <dbReference type="Proteomes" id="UP000627715"/>
    </source>
</evidence>
<dbReference type="Proteomes" id="UP000627715">
    <property type="component" value="Unassembled WGS sequence"/>
</dbReference>
<reference evidence="2" key="2">
    <citation type="submission" date="2020-09" db="EMBL/GenBank/DDBJ databases">
        <authorList>
            <person name="Sun Q."/>
            <person name="Zhou Y."/>
        </authorList>
    </citation>
    <scope>NUCLEOTIDE SEQUENCE</scope>
    <source>
        <strain evidence="2">CGMCC 1.15425</strain>
    </source>
</reference>
<gene>
    <name evidence="2" type="ORF">GCM10011403_11020</name>
</gene>
<organism evidence="2 3">
    <name type="scientific">Pseudohongiella nitratireducens</name>
    <dbReference type="NCBI Taxonomy" id="1768907"/>
    <lineage>
        <taxon>Bacteria</taxon>
        <taxon>Pseudomonadati</taxon>
        <taxon>Pseudomonadota</taxon>
        <taxon>Gammaproteobacteria</taxon>
        <taxon>Pseudomonadales</taxon>
        <taxon>Pseudohongiellaceae</taxon>
        <taxon>Pseudohongiella</taxon>
    </lineage>
</organism>
<proteinExistence type="predicted"/>